<gene>
    <name evidence="2" type="ORF">AVDCRST_MAG47-204</name>
</gene>
<dbReference type="GO" id="GO:0005524">
    <property type="term" value="F:ATP binding"/>
    <property type="evidence" value="ECO:0007669"/>
    <property type="project" value="UniProtKB-KW"/>
</dbReference>
<feature type="compositionally biased region" description="Basic and acidic residues" evidence="1">
    <location>
        <begin position="56"/>
        <end position="65"/>
    </location>
</feature>
<feature type="compositionally biased region" description="Basic and acidic residues" evidence="1">
    <location>
        <begin position="1"/>
        <end position="24"/>
    </location>
</feature>
<name>A0A6J4MJV3_9ACTN</name>
<feature type="region of interest" description="Disordered" evidence="1">
    <location>
        <begin position="1"/>
        <end position="299"/>
    </location>
</feature>
<dbReference type="AlphaFoldDB" id="A0A6J4MJV3"/>
<evidence type="ECO:0000256" key="1">
    <source>
        <dbReference type="SAM" id="MobiDB-lite"/>
    </source>
</evidence>
<accession>A0A6J4MJV3</accession>
<organism evidence="2">
    <name type="scientific">uncultured Nocardioidaceae bacterium</name>
    <dbReference type="NCBI Taxonomy" id="253824"/>
    <lineage>
        <taxon>Bacteria</taxon>
        <taxon>Bacillati</taxon>
        <taxon>Actinomycetota</taxon>
        <taxon>Actinomycetes</taxon>
        <taxon>Propionibacteriales</taxon>
        <taxon>Nocardioidaceae</taxon>
        <taxon>environmental samples</taxon>
    </lineage>
</organism>
<feature type="compositionally biased region" description="Basic residues" evidence="1">
    <location>
        <begin position="115"/>
        <end position="127"/>
    </location>
</feature>
<feature type="non-terminal residue" evidence="2">
    <location>
        <position position="1"/>
    </location>
</feature>
<keyword evidence="2" id="KW-0547">Nucleotide-binding</keyword>
<dbReference type="EMBL" id="CADCUK010000016">
    <property type="protein sequence ID" value="CAA9361300.1"/>
    <property type="molecule type" value="Genomic_DNA"/>
</dbReference>
<protein>
    <submittedName>
        <fullName evidence="2">Efflux ABC transporter, ATP-binding protein</fullName>
    </submittedName>
</protein>
<sequence>DHTSTQGDRPDEAVPSIGRRDGDRRRRHRPDHRPRRDRRLPRPERRRQDHHRRHVPRADVADRREHRGVRRTASACCRARPGLRRDADRRPASRLHGAGDGPGGRRSPRTAGPGRCRRRAGRPRSARRPTGEGVLRRRAAAAQVRPGPRPRPGARHPRRADDRHGRGRPAGVLGHHASRRSRRPHDRVRHPLPRRGRRVRRPHRADGARPDHGRRPDRRGACCVRRPDGVPPSTGGSRRCPRRRRRLARRPPHGRRPAGHHRHRGRQPQPRGGVPGAHRSAPSRPGRRHFPHGRGGPPM</sequence>
<feature type="compositionally biased region" description="Basic residues" evidence="1">
    <location>
        <begin position="239"/>
        <end position="266"/>
    </location>
</feature>
<proteinExistence type="predicted"/>
<feature type="compositionally biased region" description="Basic and acidic residues" evidence="1">
    <location>
        <begin position="204"/>
        <end position="228"/>
    </location>
</feature>
<feature type="compositionally biased region" description="Basic residues" evidence="1">
    <location>
        <begin position="176"/>
        <end position="203"/>
    </location>
</feature>
<feature type="non-terminal residue" evidence="2">
    <location>
        <position position="299"/>
    </location>
</feature>
<reference evidence="2" key="1">
    <citation type="submission" date="2020-02" db="EMBL/GenBank/DDBJ databases">
        <authorList>
            <person name="Meier V. D."/>
        </authorList>
    </citation>
    <scope>NUCLEOTIDE SEQUENCE</scope>
    <source>
        <strain evidence="2">AVDCRST_MAG47</strain>
    </source>
</reference>
<feature type="compositionally biased region" description="Basic residues" evidence="1">
    <location>
        <begin position="25"/>
        <end position="39"/>
    </location>
</feature>
<evidence type="ECO:0000313" key="2">
    <source>
        <dbReference type="EMBL" id="CAA9361300.1"/>
    </source>
</evidence>
<keyword evidence="2" id="KW-0067">ATP-binding</keyword>